<organism evidence="2 3">
    <name type="scientific">Pseudoxanthomonas suwonensis (strain 11-1)</name>
    <dbReference type="NCBI Taxonomy" id="743721"/>
    <lineage>
        <taxon>Bacteria</taxon>
        <taxon>Pseudomonadati</taxon>
        <taxon>Pseudomonadota</taxon>
        <taxon>Gammaproteobacteria</taxon>
        <taxon>Lysobacterales</taxon>
        <taxon>Lysobacteraceae</taxon>
        <taxon>Pseudoxanthomonas</taxon>
    </lineage>
</organism>
<dbReference type="AlphaFoldDB" id="E6WS03"/>
<dbReference type="Proteomes" id="UP000008632">
    <property type="component" value="Chromosome"/>
</dbReference>
<protein>
    <recommendedName>
        <fullName evidence="4">DUF1439 domain-containing protein</fullName>
    </recommendedName>
</protein>
<evidence type="ECO:0000256" key="1">
    <source>
        <dbReference type="SAM" id="SignalP"/>
    </source>
</evidence>
<dbReference type="STRING" id="743721.Psesu_1102"/>
<dbReference type="OrthoDB" id="5983686at2"/>
<sequence>MRLTRIFPALLAALLVPTAAQAEPRVEGRRLSVEAGDAQAFVQERFPQTHDTLGGLLRLTVSNPSLELPPGTRMQLALDLAAATAGAAPSPVGRVRLSSALRYDPAARAFFLDQPAIEDFRPARAGLELDAGTRGLLNTWLADYARTEPVYRIEPPLAAMLGGIQVESAGVQDGRLYVLLDRDPGIPAAE</sequence>
<gene>
    <name evidence="2" type="ordered locus">Psesu_1102</name>
</gene>
<keyword evidence="3" id="KW-1185">Reference proteome</keyword>
<evidence type="ECO:0000313" key="3">
    <source>
        <dbReference type="Proteomes" id="UP000008632"/>
    </source>
</evidence>
<accession>E6WS03</accession>
<dbReference type="eggNOG" id="ENOG50324B7">
    <property type="taxonomic scope" value="Bacteria"/>
</dbReference>
<keyword evidence="1" id="KW-0732">Signal</keyword>
<dbReference type="RefSeq" id="WP_013534782.1">
    <property type="nucleotide sequence ID" value="NC_014924.1"/>
</dbReference>
<dbReference type="Gene3D" id="3.15.10.40">
    <property type="entry name" value="Uncharacterised protein PF07273, DUF1439"/>
    <property type="match status" value="1"/>
</dbReference>
<feature type="signal peptide" evidence="1">
    <location>
        <begin position="1"/>
        <end position="22"/>
    </location>
</feature>
<reference evidence="2 3" key="1">
    <citation type="submission" date="2011-01" db="EMBL/GenBank/DDBJ databases">
        <title>Complete sequence of Pseudoxanthomonas suwonensis 11-1.</title>
        <authorList>
            <consortium name="US DOE Joint Genome Institute"/>
            <person name="Lucas S."/>
            <person name="Copeland A."/>
            <person name="Lapidus A."/>
            <person name="Cheng J.-F."/>
            <person name="Goodwin L."/>
            <person name="Pitluck S."/>
            <person name="Teshima H."/>
            <person name="Detter J.C."/>
            <person name="Han C."/>
            <person name="Tapia R."/>
            <person name="Land M."/>
            <person name="Hauser L."/>
            <person name="Kyrpides N."/>
            <person name="Ivanova N."/>
            <person name="Ovchinnikova G."/>
            <person name="Siebers A.K."/>
            <person name="Allgaier M."/>
            <person name="Thelen M.P."/>
            <person name="Hugenholtz P."/>
            <person name="Gladden J."/>
            <person name="Woyke T."/>
        </authorList>
    </citation>
    <scope>NUCLEOTIDE SEQUENCE [LARGE SCALE GENOMIC DNA]</scope>
    <source>
        <strain evidence="3">11-1</strain>
    </source>
</reference>
<dbReference type="EMBL" id="CP002446">
    <property type="protein sequence ID" value="ADV26952.1"/>
    <property type="molecule type" value="Genomic_DNA"/>
</dbReference>
<evidence type="ECO:0000313" key="2">
    <source>
        <dbReference type="EMBL" id="ADV26952.1"/>
    </source>
</evidence>
<name>E6WS03_PSEUU</name>
<proteinExistence type="predicted"/>
<dbReference type="KEGG" id="psu:Psesu_1102"/>
<feature type="chain" id="PRO_5003215003" description="DUF1439 domain-containing protein" evidence="1">
    <location>
        <begin position="23"/>
        <end position="190"/>
    </location>
</feature>
<evidence type="ECO:0008006" key="4">
    <source>
        <dbReference type="Google" id="ProtNLM"/>
    </source>
</evidence>
<dbReference type="HOGENOM" id="CLU_1377399_0_0_6"/>